<sequence length="269" mass="31684">MRVQTEEWRRFIPGNRMYKGKKTLFYNGEIIFSFDIENQEPLIYNWEERWSWEVVIVLPGVRVIHRYTFKECFNIKTVIMADSVTTIEYWAFSHCTNLVDVRLSRNIAYIENSTFYLCKNLVSMFIPPSCRQIGMYAFRGCEKLIMLSVHPNTMLEEDVIVGTALIEKSPFEKLPNGTYPVYDDINGWIKSINNGRKCSLHRICCSTYENEVLPISEAIYEVVKEQGLQMLQVENKIGVTPLQYLAENPYLENIDEMKMLRRYMLEMIT</sequence>
<dbReference type="Gene3D" id="3.80.10.10">
    <property type="entry name" value="Ribonuclease Inhibitor"/>
    <property type="match status" value="1"/>
</dbReference>
<evidence type="ECO:0000313" key="2">
    <source>
        <dbReference type="Proteomes" id="UP001054902"/>
    </source>
</evidence>
<name>A0AAD3CSF0_9STRA</name>
<dbReference type="InterPro" id="IPR032675">
    <property type="entry name" value="LRR_dom_sf"/>
</dbReference>
<dbReference type="InterPro" id="IPR053139">
    <property type="entry name" value="Surface_bspA-like"/>
</dbReference>
<organism evidence="1 2">
    <name type="scientific">Chaetoceros tenuissimus</name>
    <dbReference type="NCBI Taxonomy" id="426638"/>
    <lineage>
        <taxon>Eukaryota</taxon>
        <taxon>Sar</taxon>
        <taxon>Stramenopiles</taxon>
        <taxon>Ochrophyta</taxon>
        <taxon>Bacillariophyta</taxon>
        <taxon>Coscinodiscophyceae</taxon>
        <taxon>Chaetocerotophycidae</taxon>
        <taxon>Chaetocerotales</taxon>
        <taxon>Chaetocerotaceae</taxon>
        <taxon>Chaetoceros</taxon>
    </lineage>
</organism>
<keyword evidence="2" id="KW-1185">Reference proteome</keyword>
<dbReference type="SUPFAM" id="SSF52058">
    <property type="entry name" value="L domain-like"/>
    <property type="match status" value="1"/>
</dbReference>
<dbReference type="EMBL" id="BLLK01000038">
    <property type="protein sequence ID" value="GFH49995.1"/>
    <property type="molecule type" value="Genomic_DNA"/>
</dbReference>
<gene>
    <name evidence="1" type="ORF">CTEN210_06471</name>
</gene>
<dbReference type="Proteomes" id="UP001054902">
    <property type="component" value="Unassembled WGS sequence"/>
</dbReference>
<evidence type="ECO:0008006" key="3">
    <source>
        <dbReference type="Google" id="ProtNLM"/>
    </source>
</evidence>
<evidence type="ECO:0000313" key="1">
    <source>
        <dbReference type="EMBL" id="GFH49995.1"/>
    </source>
</evidence>
<dbReference type="Pfam" id="PF13306">
    <property type="entry name" value="LRR_5"/>
    <property type="match status" value="1"/>
</dbReference>
<protein>
    <recommendedName>
        <fullName evidence="3">Leucine-rich repeat domain-containing protein</fullName>
    </recommendedName>
</protein>
<accession>A0AAD3CSF0</accession>
<dbReference type="InterPro" id="IPR026906">
    <property type="entry name" value="LRR_5"/>
</dbReference>
<proteinExistence type="predicted"/>
<comment type="caution">
    <text evidence="1">The sequence shown here is derived from an EMBL/GenBank/DDBJ whole genome shotgun (WGS) entry which is preliminary data.</text>
</comment>
<dbReference type="PANTHER" id="PTHR45661:SF3">
    <property type="entry name" value="IG-LIKE DOMAIN-CONTAINING PROTEIN"/>
    <property type="match status" value="1"/>
</dbReference>
<dbReference type="AlphaFoldDB" id="A0AAD3CSF0"/>
<reference evidence="1 2" key="1">
    <citation type="journal article" date="2021" name="Sci. Rep.">
        <title>The genome of the diatom Chaetoceros tenuissimus carries an ancient integrated fragment of an extant virus.</title>
        <authorList>
            <person name="Hongo Y."/>
            <person name="Kimura K."/>
            <person name="Takaki Y."/>
            <person name="Yoshida Y."/>
            <person name="Baba S."/>
            <person name="Kobayashi G."/>
            <person name="Nagasaki K."/>
            <person name="Hano T."/>
            <person name="Tomaru Y."/>
        </authorList>
    </citation>
    <scope>NUCLEOTIDE SEQUENCE [LARGE SCALE GENOMIC DNA]</scope>
    <source>
        <strain evidence="1 2">NIES-3715</strain>
    </source>
</reference>
<dbReference type="PANTHER" id="PTHR45661">
    <property type="entry name" value="SURFACE ANTIGEN"/>
    <property type="match status" value="1"/>
</dbReference>